<accession>A0A078AQC4</accession>
<evidence type="ECO:0000313" key="8">
    <source>
        <dbReference type="Proteomes" id="UP000039865"/>
    </source>
</evidence>
<evidence type="ECO:0000256" key="5">
    <source>
        <dbReference type="ARBA" id="ARBA00030497"/>
    </source>
</evidence>
<dbReference type="PANTHER" id="PTHR12599:SF0">
    <property type="entry name" value="PTERIN-4-ALPHA-CARBINOLAMINE DEHYDRATASE"/>
    <property type="match status" value="1"/>
</dbReference>
<evidence type="ECO:0000256" key="3">
    <source>
        <dbReference type="ARBA" id="ARBA00013252"/>
    </source>
</evidence>
<dbReference type="GO" id="GO:0006729">
    <property type="term" value="P:tetrahydrobiopterin biosynthetic process"/>
    <property type="evidence" value="ECO:0007669"/>
    <property type="project" value="InterPro"/>
</dbReference>
<dbReference type="PANTHER" id="PTHR12599">
    <property type="entry name" value="PTERIN-4-ALPHA-CARBINOLAMINE DEHYDRATASE"/>
    <property type="match status" value="1"/>
</dbReference>
<sequence length="275" mass="31755">MFTSVIQRRLVKQLLAKNPASFVQASRNFSALLVPITPHLSLPADVFNSPLTEQHYAQLQKEFEQFNLQCAEELKEMNQNRITNIIERGGVEGWDTAEDLAYLRKSFEFHTFEQAQAFVQRVGRFANQKDHHPEWSTSQGGRVVTANLTSHFAGNKVTLFDFQLAEQMNKDYKITHRMFRQYPLLSSRQWSTIQIGFTTYVILGFVLFIGMTMYIPAINERSEENQVNHHTLVLGQFDMSEALKLKNDEELAAFVEKNTDDFTLKNATFKPLGYF</sequence>
<keyword evidence="6" id="KW-0812">Transmembrane</keyword>
<gene>
    <name evidence="7" type="primary">Contig4238.g4540</name>
    <name evidence="7" type="ORF">STYLEM_13425</name>
</gene>
<dbReference type="EC" id="4.2.1.96" evidence="3"/>
<comment type="catalytic activity">
    <reaction evidence="1">
        <text>(4aS,6R)-4a-hydroxy-L-erythro-5,6,7,8-tetrahydrobiopterin = (6R)-L-erythro-6,7-dihydrobiopterin + H2O</text>
        <dbReference type="Rhea" id="RHEA:11920"/>
        <dbReference type="ChEBI" id="CHEBI:15377"/>
        <dbReference type="ChEBI" id="CHEBI:15642"/>
        <dbReference type="ChEBI" id="CHEBI:43120"/>
        <dbReference type="EC" id="4.2.1.96"/>
    </reaction>
</comment>
<dbReference type="Proteomes" id="UP000039865">
    <property type="component" value="Unassembled WGS sequence"/>
</dbReference>
<dbReference type="GO" id="GO:0008124">
    <property type="term" value="F:4-alpha-hydroxytetrahydrobiopterin dehydratase activity"/>
    <property type="evidence" value="ECO:0007669"/>
    <property type="project" value="UniProtKB-EC"/>
</dbReference>
<dbReference type="Pfam" id="PF01329">
    <property type="entry name" value="Pterin_4a"/>
    <property type="match status" value="1"/>
</dbReference>
<evidence type="ECO:0000256" key="4">
    <source>
        <dbReference type="ARBA" id="ARBA00023239"/>
    </source>
</evidence>
<dbReference type="CDD" id="cd00488">
    <property type="entry name" value="PCD_DCoH"/>
    <property type="match status" value="1"/>
</dbReference>
<comment type="similarity">
    <text evidence="2">Belongs to the pterin-4-alpha-carbinolamine dehydratase family.</text>
</comment>
<keyword evidence="6" id="KW-0472">Membrane</keyword>
<reference evidence="7 8" key="1">
    <citation type="submission" date="2014-06" db="EMBL/GenBank/DDBJ databases">
        <authorList>
            <person name="Swart Estienne"/>
        </authorList>
    </citation>
    <scope>NUCLEOTIDE SEQUENCE [LARGE SCALE GENOMIC DNA]</scope>
    <source>
        <strain evidence="7 8">130c</strain>
    </source>
</reference>
<dbReference type="SUPFAM" id="SSF55248">
    <property type="entry name" value="PCD-like"/>
    <property type="match status" value="1"/>
</dbReference>
<keyword evidence="4" id="KW-0456">Lyase</keyword>
<evidence type="ECO:0000256" key="1">
    <source>
        <dbReference type="ARBA" id="ARBA00001554"/>
    </source>
</evidence>
<dbReference type="EMBL" id="CCKQ01012734">
    <property type="protein sequence ID" value="CDW84364.1"/>
    <property type="molecule type" value="Genomic_DNA"/>
</dbReference>
<dbReference type="Gene3D" id="3.30.1360.20">
    <property type="entry name" value="Transcriptional coactivator/pterin dehydratase"/>
    <property type="match status" value="1"/>
</dbReference>
<dbReference type="OrthoDB" id="277398at2759"/>
<keyword evidence="6" id="KW-1133">Transmembrane helix</keyword>
<dbReference type="InterPro" id="IPR036428">
    <property type="entry name" value="PCD_sf"/>
</dbReference>
<dbReference type="InParanoid" id="A0A078AQC4"/>
<feature type="transmembrane region" description="Helical" evidence="6">
    <location>
        <begin position="195"/>
        <end position="215"/>
    </location>
</feature>
<name>A0A078AQC4_STYLE</name>
<organism evidence="7 8">
    <name type="scientific">Stylonychia lemnae</name>
    <name type="common">Ciliate</name>
    <dbReference type="NCBI Taxonomy" id="5949"/>
    <lineage>
        <taxon>Eukaryota</taxon>
        <taxon>Sar</taxon>
        <taxon>Alveolata</taxon>
        <taxon>Ciliophora</taxon>
        <taxon>Intramacronucleata</taxon>
        <taxon>Spirotrichea</taxon>
        <taxon>Stichotrichia</taxon>
        <taxon>Sporadotrichida</taxon>
        <taxon>Oxytrichidae</taxon>
        <taxon>Stylonychinae</taxon>
        <taxon>Stylonychia</taxon>
    </lineage>
</organism>
<evidence type="ECO:0000256" key="6">
    <source>
        <dbReference type="SAM" id="Phobius"/>
    </source>
</evidence>
<keyword evidence="8" id="KW-1185">Reference proteome</keyword>
<protein>
    <recommendedName>
        <fullName evidence="3">4a-hydroxytetrahydrobiopterin dehydratase</fullName>
        <ecNumber evidence="3">4.2.1.96</ecNumber>
    </recommendedName>
    <alternativeName>
        <fullName evidence="5">4-alpha-hydroxy-tetrahydropterin dehydratase</fullName>
    </alternativeName>
</protein>
<dbReference type="InterPro" id="IPR001533">
    <property type="entry name" value="Pterin_deHydtase"/>
</dbReference>
<evidence type="ECO:0000313" key="7">
    <source>
        <dbReference type="EMBL" id="CDW84364.1"/>
    </source>
</evidence>
<evidence type="ECO:0000256" key="2">
    <source>
        <dbReference type="ARBA" id="ARBA00006472"/>
    </source>
</evidence>
<proteinExistence type="inferred from homology"/>
<dbReference type="AlphaFoldDB" id="A0A078AQC4"/>